<comment type="function">
    <text evidence="1">Is involved in generating a small heat-stable compound (Nod), an acylated oligomer of N-acetylglucosamine, that stimulates mitosis in various plant protoplasts.</text>
</comment>
<comment type="caution">
    <text evidence="6">The sequence shown here is derived from an EMBL/GenBank/DDBJ whole genome shotgun (WGS) entry which is preliminary data.</text>
</comment>
<dbReference type="EMBL" id="JPWB01000001">
    <property type="protein sequence ID" value="RCK25456.1"/>
    <property type="molecule type" value="Genomic_DNA"/>
</dbReference>
<dbReference type="GO" id="GO:0016810">
    <property type="term" value="F:hydrolase activity, acting on carbon-nitrogen (but not peptide) bonds"/>
    <property type="evidence" value="ECO:0007669"/>
    <property type="project" value="InterPro"/>
</dbReference>
<sequence>MINKYKVLLTKIRCRVCPGAYKRALIKWAQQVGLKTPTLLLSFDCDTSRDAKASLHVQRYLHKYGITAAFAVPGELLDANWGDYSELLDLGAKFVNHGYRCHAEVDDKTGKPFSTFTYRDATDEVWKEDILLGHRLLTKLTGEEPQVFRTPHFGEFNSLKQLENLYRYLSTLGYRVSSSTTPVFGVINGGAYSVAPGLVELPLNGCLSKPTQLIDSWGFLSAPDALGREKLVDELGQYVQLFEKNVPVLLNLYFDPADIANEVEVLEALSKLSVGHSLGLDDREVSSLAKNVM</sequence>
<feature type="domain" description="NodB homology" evidence="5">
    <location>
        <begin position="35"/>
        <end position="158"/>
    </location>
</feature>
<evidence type="ECO:0000256" key="3">
    <source>
        <dbReference type="ARBA" id="ARBA00020071"/>
    </source>
</evidence>
<evidence type="ECO:0000256" key="1">
    <source>
        <dbReference type="ARBA" id="ARBA00003236"/>
    </source>
</evidence>
<dbReference type="InterPro" id="IPR002509">
    <property type="entry name" value="NODB_dom"/>
</dbReference>
<accession>A0A367VJX0</accession>
<evidence type="ECO:0000313" key="6">
    <source>
        <dbReference type="EMBL" id="RCK25456.1"/>
    </source>
</evidence>
<dbReference type="SUPFAM" id="SSF88713">
    <property type="entry name" value="Glycoside hydrolase/deacetylase"/>
    <property type="match status" value="1"/>
</dbReference>
<dbReference type="Pfam" id="PF01522">
    <property type="entry name" value="Polysacc_deac_1"/>
    <property type="match status" value="1"/>
</dbReference>
<dbReference type="GO" id="GO:0005975">
    <property type="term" value="P:carbohydrate metabolic process"/>
    <property type="evidence" value="ECO:0007669"/>
    <property type="project" value="InterPro"/>
</dbReference>
<evidence type="ECO:0000256" key="2">
    <source>
        <dbReference type="ARBA" id="ARBA00010973"/>
    </source>
</evidence>
<dbReference type="Gene3D" id="3.20.20.370">
    <property type="entry name" value="Glycoside hydrolase/deacetylase"/>
    <property type="match status" value="1"/>
</dbReference>
<evidence type="ECO:0000259" key="5">
    <source>
        <dbReference type="Pfam" id="PF01522"/>
    </source>
</evidence>
<name>A0A367VJX0_9PROT</name>
<dbReference type="InterPro" id="IPR011330">
    <property type="entry name" value="Glyco_hydro/deAcase_b/a-brl"/>
</dbReference>
<reference evidence="6 7" key="1">
    <citation type="submission" date="2014-07" db="EMBL/GenBank/DDBJ databases">
        <title>Draft genome sequence of Thalassospira profundimaris R8-17.</title>
        <authorList>
            <person name="Lai Q."/>
            <person name="Shao Z."/>
        </authorList>
    </citation>
    <scope>NUCLEOTIDE SEQUENCE [LARGE SCALE GENOMIC DNA]</scope>
    <source>
        <strain evidence="6 7">R8-17</strain>
    </source>
</reference>
<evidence type="ECO:0000256" key="4">
    <source>
        <dbReference type="ARBA" id="ARBA00032976"/>
    </source>
</evidence>
<dbReference type="Proteomes" id="UP000253061">
    <property type="component" value="Unassembled WGS sequence"/>
</dbReference>
<gene>
    <name evidence="6" type="ORF">TH6_02250</name>
</gene>
<evidence type="ECO:0000313" key="7">
    <source>
        <dbReference type="Proteomes" id="UP000253061"/>
    </source>
</evidence>
<comment type="similarity">
    <text evidence="2">Belongs to the polysaccharide deacetylase family.</text>
</comment>
<dbReference type="AlphaFoldDB" id="A0A367VJX0"/>
<proteinExistence type="inferred from homology"/>
<organism evidence="6 7">
    <name type="scientific">Thalassospira profundimaris</name>
    <dbReference type="NCBI Taxonomy" id="502049"/>
    <lineage>
        <taxon>Bacteria</taxon>
        <taxon>Pseudomonadati</taxon>
        <taxon>Pseudomonadota</taxon>
        <taxon>Alphaproteobacteria</taxon>
        <taxon>Rhodospirillales</taxon>
        <taxon>Thalassospiraceae</taxon>
        <taxon>Thalassospira</taxon>
    </lineage>
</organism>
<protein>
    <recommendedName>
        <fullName evidence="3">Chitooligosaccharide deacetylase</fullName>
    </recommendedName>
    <alternativeName>
        <fullName evidence="4">Nodulation protein B</fullName>
    </alternativeName>
</protein>